<dbReference type="InterPro" id="IPR050574">
    <property type="entry name" value="HPF/YfiA_ribosome-assoc"/>
</dbReference>
<comment type="similarity">
    <text evidence="4 5">Belongs to the HPF/YfiA ribosome-associated protein family. Long HPF subfamily.</text>
</comment>
<comment type="function">
    <text evidence="5">Required for dimerization of active 70S ribosomes into 100S ribosomes in stationary phase; 100S ribosomes are translationally inactive and sometimes present during exponential growth.</text>
</comment>
<keyword evidence="3 5" id="KW-0810">Translation regulation</keyword>
<dbReference type="AlphaFoldDB" id="A0A1S6ILJ4"/>
<protein>
    <recommendedName>
        <fullName evidence="5">Ribosome hibernation promoting factor</fullName>
        <shortName evidence="5">HPF</shortName>
    </recommendedName>
</protein>
<dbReference type="HAMAP" id="MF_00839">
    <property type="entry name" value="HPF"/>
    <property type="match status" value="1"/>
</dbReference>
<dbReference type="FunFam" id="3.30.160.100:FF:000003">
    <property type="entry name" value="Ribosome hibernation promoting factor"/>
    <property type="match status" value="1"/>
</dbReference>
<dbReference type="Gene3D" id="3.30.505.50">
    <property type="entry name" value="Sigma 54 modulation/S30EA ribosomal protein, C-terminal domain"/>
    <property type="match status" value="1"/>
</dbReference>
<dbReference type="InterPro" id="IPR032528">
    <property type="entry name" value="Ribosom_S30AE_C"/>
</dbReference>
<keyword evidence="2 5" id="KW-0963">Cytoplasm</keyword>
<feature type="domain" description="Sigma 54 modulation/S30EA ribosomal protein C-terminal" evidence="6">
    <location>
        <begin position="135"/>
        <end position="188"/>
    </location>
</feature>
<comment type="subunit">
    <text evidence="5">Interacts with 100S ribosomes.</text>
</comment>
<dbReference type="InterPro" id="IPR036567">
    <property type="entry name" value="RHF-like"/>
</dbReference>
<dbReference type="Pfam" id="PF16321">
    <property type="entry name" value="Ribosom_S30AE_C"/>
    <property type="match status" value="1"/>
</dbReference>
<evidence type="ECO:0000256" key="5">
    <source>
        <dbReference type="HAMAP-Rule" id="MF_00839"/>
    </source>
</evidence>
<comment type="subcellular location">
    <subcellularLocation>
        <location evidence="1 5">Cytoplasm</location>
    </subcellularLocation>
</comment>
<dbReference type="Proteomes" id="UP000188993">
    <property type="component" value="Chromosome"/>
</dbReference>
<dbReference type="PANTHER" id="PTHR33231:SF1">
    <property type="entry name" value="30S RIBOSOMAL PROTEIN"/>
    <property type="match status" value="1"/>
</dbReference>
<reference evidence="7 8" key="1">
    <citation type="journal article" date="2014" name="Int. J. Syst. Evol. Microbiol.">
        <title>Jeotgalibaca dankookensis gen. nov., sp. nov., a member of the family Carnobacteriaceae, isolated from seujeot (Korean traditional food).</title>
        <authorList>
            <person name="Lee D.G."/>
            <person name="Trujillo M.E."/>
            <person name="Kang H."/>
            <person name="Ahn T.Y."/>
        </authorList>
    </citation>
    <scope>NUCLEOTIDE SEQUENCE [LARGE SCALE GENOMIC DNA]</scope>
    <source>
        <strain evidence="7 8">EX-07</strain>
    </source>
</reference>
<gene>
    <name evidence="7" type="primary">yvyD</name>
    <name evidence="5" type="synonym">hpf</name>
    <name evidence="7" type="ORF">BW727_100009</name>
</gene>
<keyword evidence="8" id="KW-1185">Reference proteome</keyword>
<dbReference type="GO" id="GO:0043024">
    <property type="term" value="F:ribosomal small subunit binding"/>
    <property type="evidence" value="ECO:0007669"/>
    <property type="project" value="TreeGrafter"/>
</dbReference>
<dbReference type="GO" id="GO:0045900">
    <property type="term" value="P:negative regulation of translational elongation"/>
    <property type="evidence" value="ECO:0007669"/>
    <property type="project" value="TreeGrafter"/>
</dbReference>
<dbReference type="PANTHER" id="PTHR33231">
    <property type="entry name" value="30S RIBOSOMAL PROTEIN"/>
    <property type="match status" value="1"/>
</dbReference>
<evidence type="ECO:0000313" key="7">
    <source>
        <dbReference type="EMBL" id="AQS52419.1"/>
    </source>
</evidence>
<evidence type="ECO:0000256" key="1">
    <source>
        <dbReference type="ARBA" id="ARBA00004496"/>
    </source>
</evidence>
<organism evidence="7 8">
    <name type="scientific">Jeotgalibaca dankookensis</name>
    <dbReference type="NCBI Taxonomy" id="708126"/>
    <lineage>
        <taxon>Bacteria</taxon>
        <taxon>Bacillati</taxon>
        <taxon>Bacillota</taxon>
        <taxon>Bacilli</taxon>
        <taxon>Lactobacillales</taxon>
        <taxon>Carnobacteriaceae</taxon>
        <taxon>Jeotgalibaca</taxon>
    </lineage>
</organism>
<dbReference type="InterPro" id="IPR003489">
    <property type="entry name" value="RHF/RaiA"/>
</dbReference>
<dbReference type="FunFam" id="3.30.505.50:FF:000001">
    <property type="entry name" value="Ribosome hibernation promoting factor"/>
    <property type="match status" value="1"/>
</dbReference>
<evidence type="ECO:0000313" key="8">
    <source>
        <dbReference type="Proteomes" id="UP000188993"/>
    </source>
</evidence>
<dbReference type="NCBIfam" id="TIGR00741">
    <property type="entry name" value="yfiA"/>
    <property type="match status" value="1"/>
</dbReference>
<sequence length="193" mass="22293">MMNQTKGESTMFKYNVRGENIEVTPAIREYAEKKLAKLERYFSNVPEATAHVNLKVYSDKTAKVEVTIPLPFLVLRAEETSFDLYGSIDLVVDKLERQVRKYKTKINRKSRERGFAFEAQPPVIEDDLDENNGQLEIVRTKRISLKPMDSEEAVLQMNMLGHNFFIFEDSETNGSSIVYRRKDGKFGLIETDN</sequence>
<evidence type="ECO:0000256" key="2">
    <source>
        <dbReference type="ARBA" id="ARBA00022490"/>
    </source>
</evidence>
<dbReference type="SUPFAM" id="SSF69754">
    <property type="entry name" value="Ribosome binding protein Y (YfiA homologue)"/>
    <property type="match status" value="1"/>
</dbReference>
<name>A0A1S6ILJ4_9LACT</name>
<proteinExistence type="inferred from homology"/>
<evidence type="ECO:0000256" key="3">
    <source>
        <dbReference type="ARBA" id="ARBA00022845"/>
    </source>
</evidence>
<dbReference type="InterPro" id="IPR038416">
    <property type="entry name" value="Ribosom_S30AE_C_sf"/>
</dbReference>
<evidence type="ECO:0000256" key="4">
    <source>
        <dbReference type="ARBA" id="ARBA00061436"/>
    </source>
</evidence>
<dbReference type="GO" id="GO:0022627">
    <property type="term" value="C:cytosolic small ribosomal subunit"/>
    <property type="evidence" value="ECO:0007669"/>
    <property type="project" value="TreeGrafter"/>
</dbReference>
<dbReference type="Gene3D" id="3.30.160.100">
    <property type="entry name" value="Ribosome hibernation promotion factor-like"/>
    <property type="match status" value="1"/>
</dbReference>
<dbReference type="EMBL" id="CP019728">
    <property type="protein sequence ID" value="AQS52419.1"/>
    <property type="molecule type" value="Genomic_DNA"/>
</dbReference>
<dbReference type="CDD" id="cd00552">
    <property type="entry name" value="RaiA"/>
    <property type="match status" value="1"/>
</dbReference>
<dbReference type="STRING" id="708126.BW727_100009"/>
<dbReference type="Pfam" id="PF02482">
    <property type="entry name" value="Ribosomal_S30AE"/>
    <property type="match status" value="1"/>
</dbReference>
<dbReference type="KEGG" id="jda:BW727_100009"/>
<accession>A0A1S6ILJ4</accession>
<dbReference type="InterPro" id="IPR034694">
    <property type="entry name" value="HPF_long/plastid"/>
</dbReference>
<evidence type="ECO:0000259" key="6">
    <source>
        <dbReference type="Pfam" id="PF16321"/>
    </source>
</evidence>